<organism evidence="1 2">
    <name type="scientific">Exocentrus adspersus</name>
    <dbReference type="NCBI Taxonomy" id="1586481"/>
    <lineage>
        <taxon>Eukaryota</taxon>
        <taxon>Metazoa</taxon>
        <taxon>Ecdysozoa</taxon>
        <taxon>Arthropoda</taxon>
        <taxon>Hexapoda</taxon>
        <taxon>Insecta</taxon>
        <taxon>Pterygota</taxon>
        <taxon>Neoptera</taxon>
        <taxon>Endopterygota</taxon>
        <taxon>Coleoptera</taxon>
        <taxon>Polyphaga</taxon>
        <taxon>Cucujiformia</taxon>
        <taxon>Chrysomeloidea</taxon>
        <taxon>Cerambycidae</taxon>
        <taxon>Lamiinae</taxon>
        <taxon>Acanthocinini</taxon>
        <taxon>Exocentrus</taxon>
    </lineage>
</organism>
<accession>A0AAV8VKL8</accession>
<evidence type="ECO:0000313" key="2">
    <source>
        <dbReference type="Proteomes" id="UP001159042"/>
    </source>
</evidence>
<comment type="caution">
    <text evidence="1">The sequence shown here is derived from an EMBL/GenBank/DDBJ whole genome shotgun (WGS) entry which is preliminary data.</text>
</comment>
<dbReference type="GO" id="GO:0071897">
    <property type="term" value="P:DNA biosynthetic process"/>
    <property type="evidence" value="ECO:0007669"/>
    <property type="project" value="UniProtKB-ARBA"/>
</dbReference>
<dbReference type="InterPro" id="IPR043502">
    <property type="entry name" value="DNA/RNA_pol_sf"/>
</dbReference>
<dbReference type="Proteomes" id="UP001159042">
    <property type="component" value="Unassembled WGS sequence"/>
</dbReference>
<name>A0AAV8VKL8_9CUCU</name>
<reference evidence="1 2" key="1">
    <citation type="journal article" date="2023" name="Insect Mol. Biol.">
        <title>Genome sequencing provides insights into the evolution of gene families encoding plant cell wall-degrading enzymes in longhorned beetles.</title>
        <authorList>
            <person name="Shin N.R."/>
            <person name="Okamura Y."/>
            <person name="Kirsch R."/>
            <person name="Pauchet Y."/>
        </authorList>
    </citation>
    <scope>NUCLEOTIDE SEQUENCE [LARGE SCALE GENOMIC DNA]</scope>
    <source>
        <strain evidence="1">EAD_L_NR</strain>
    </source>
</reference>
<sequence>MSFFMLHQTPMYGDKATVLYTDTYNLILEIINSNPYEHIKSNIQYFDTSNLIIKRSIVGKMKDEYAGRPIKAFYGTGAKAYSVKAGEVTKKVKGISKSVIKHNIELNDYAQVVENEGIIFRKMYGPNQISWRTRIKHIYIEQPKHSVTLLKHKV</sequence>
<protein>
    <submittedName>
        <fullName evidence="1">Uncharacterized protein</fullName>
    </submittedName>
</protein>
<dbReference type="PANTHER" id="PTHR31511">
    <property type="entry name" value="PROTEIN CBG23764"/>
    <property type="match status" value="1"/>
</dbReference>
<dbReference type="SUPFAM" id="SSF56672">
    <property type="entry name" value="DNA/RNA polymerases"/>
    <property type="match status" value="1"/>
</dbReference>
<dbReference type="PANTHER" id="PTHR31511:SF12">
    <property type="entry name" value="RHO TERMINATION FACTOR N-TERMINAL DOMAIN-CONTAINING PROTEIN"/>
    <property type="match status" value="1"/>
</dbReference>
<gene>
    <name evidence="1" type="ORF">NQ315_017422</name>
</gene>
<proteinExistence type="predicted"/>
<dbReference type="EMBL" id="JANEYG010000065">
    <property type="protein sequence ID" value="KAJ8914712.1"/>
    <property type="molecule type" value="Genomic_DNA"/>
</dbReference>
<dbReference type="AlphaFoldDB" id="A0AAV8VKL8"/>
<evidence type="ECO:0000313" key="1">
    <source>
        <dbReference type="EMBL" id="KAJ8914712.1"/>
    </source>
</evidence>
<keyword evidence="2" id="KW-1185">Reference proteome</keyword>